<name>A0A6J6SSZ8_9ZZZZ</name>
<reference evidence="1" key="1">
    <citation type="submission" date="2020-05" db="EMBL/GenBank/DDBJ databases">
        <authorList>
            <person name="Chiriac C."/>
            <person name="Salcher M."/>
            <person name="Ghai R."/>
            <person name="Kavagutti S V."/>
        </authorList>
    </citation>
    <scope>NUCLEOTIDE SEQUENCE</scope>
</reference>
<evidence type="ECO:0000313" key="1">
    <source>
        <dbReference type="EMBL" id="CAB4738116.1"/>
    </source>
</evidence>
<dbReference type="EMBL" id="CAEZYV010000081">
    <property type="protein sequence ID" value="CAB4738116.1"/>
    <property type="molecule type" value="Genomic_DNA"/>
</dbReference>
<protein>
    <submittedName>
        <fullName evidence="1">Unannotated protein</fullName>
    </submittedName>
</protein>
<accession>A0A6J6SSZ8</accession>
<organism evidence="1">
    <name type="scientific">freshwater metagenome</name>
    <dbReference type="NCBI Taxonomy" id="449393"/>
    <lineage>
        <taxon>unclassified sequences</taxon>
        <taxon>metagenomes</taxon>
        <taxon>ecological metagenomes</taxon>
    </lineage>
</organism>
<proteinExistence type="predicted"/>
<dbReference type="AlphaFoldDB" id="A0A6J6SSZ8"/>
<sequence>MIAVSVSDREMLNLAASAPEDIVTVADSETLIVAAVAEVAMFSAAENEDNEVKVGVVVSGATAVIVIEPLLVRLAEREFA</sequence>
<gene>
    <name evidence="1" type="ORF">UFOPK2788_00624</name>
</gene>